<dbReference type="EC" id="3.2.2.23" evidence="1"/>
<accession>A0AC61R717</accession>
<keyword evidence="2" id="KW-1185">Reference proteome</keyword>
<sequence length="275" mass="31425">MPEAPEVQTVLSTLETQIGQARIVKAELFHDKLADNMDARQFEAALVNQRIERFFRLGKYLGFETQDYDWIVHLRMEGKFYLFDAYPNPKDKHIHAIFTLSDGRYLCYHDTRKFGRMYLYPKTGSIASLPCFARVGVDFQDATGRHLYEKTRGCRRDIKSVLLDQSVIAGIGNIYADEILFAARIDPRSVAGHLNEADCEAIVAQTKRILNGAIKAGGTTIRSYTSSLGVTGRFQLELKAHRREGEECSQCQDPIEKIKWKGRSTYFCPRCQVRK</sequence>
<name>A0AC61R717_9FIRM</name>
<proteinExistence type="predicted"/>
<organism evidence="1 2">
    <name type="scientific">Dubosiella muris</name>
    <dbReference type="NCBI Taxonomy" id="3038133"/>
    <lineage>
        <taxon>Bacteria</taxon>
        <taxon>Bacillati</taxon>
        <taxon>Bacillota</taxon>
        <taxon>Erysipelotrichia</taxon>
        <taxon>Erysipelotrichales</taxon>
        <taxon>Erysipelotrichaceae</taxon>
        <taxon>Dubosiella</taxon>
    </lineage>
</organism>
<dbReference type="EMBL" id="SRYG01000017">
    <property type="protein sequence ID" value="TGY65463.1"/>
    <property type="molecule type" value="Genomic_DNA"/>
</dbReference>
<evidence type="ECO:0000313" key="2">
    <source>
        <dbReference type="Proteomes" id="UP000308836"/>
    </source>
</evidence>
<reference evidence="1" key="1">
    <citation type="submission" date="2019-04" db="EMBL/GenBank/DDBJ databases">
        <title>Microbes associate with the intestines of laboratory mice.</title>
        <authorList>
            <person name="Navarre W."/>
            <person name="Wong E."/>
            <person name="Huang K."/>
            <person name="Tropini C."/>
            <person name="Ng K."/>
            <person name="Yu B."/>
        </authorList>
    </citation>
    <scope>NUCLEOTIDE SEQUENCE</scope>
    <source>
        <strain evidence="1">NM09_H32</strain>
    </source>
</reference>
<protein>
    <submittedName>
        <fullName evidence="1">Bifunctional DNA-formamidopyrimidine glycosylase/DNA-(Apurinic or apyrimidinic site) lyase</fullName>
        <ecNumber evidence="1">3.2.2.23</ecNumber>
        <ecNumber evidence="1">4.2.99.18</ecNumber>
    </submittedName>
</protein>
<gene>
    <name evidence="1" type="primary">mutM</name>
    <name evidence="1" type="ORF">E5336_08585</name>
</gene>
<evidence type="ECO:0000313" key="1">
    <source>
        <dbReference type="EMBL" id="TGY65463.1"/>
    </source>
</evidence>
<dbReference type="Proteomes" id="UP000308836">
    <property type="component" value="Unassembled WGS sequence"/>
</dbReference>
<keyword evidence="1" id="KW-0378">Hydrolase</keyword>
<keyword evidence="1" id="KW-0456">Lyase</keyword>
<comment type="caution">
    <text evidence="1">The sequence shown here is derived from an EMBL/GenBank/DDBJ whole genome shotgun (WGS) entry which is preliminary data.</text>
</comment>
<dbReference type="EC" id="4.2.99.18" evidence="1"/>
<keyword evidence="1" id="KW-0326">Glycosidase</keyword>